<keyword evidence="2 13" id="KW-0547">Nucleotide-binding</keyword>
<evidence type="ECO:0000256" key="7">
    <source>
        <dbReference type="ARBA" id="ARBA00022840"/>
    </source>
</evidence>
<dbReference type="RefSeq" id="WP_063974335.1">
    <property type="nucleotide sequence ID" value="NZ_LQWZ01000002.1"/>
</dbReference>
<dbReference type="PROSITE" id="PS51217">
    <property type="entry name" value="UVRD_HELICASE_CTER"/>
    <property type="match status" value="1"/>
</dbReference>
<evidence type="ECO:0000256" key="8">
    <source>
        <dbReference type="ARBA" id="ARBA00023125"/>
    </source>
</evidence>
<dbReference type="GO" id="GO:0043138">
    <property type="term" value="F:3'-5' DNA helicase activity"/>
    <property type="evidence" value="ECO:0007669"/>
    <property type="project" value="UniProtKB-UniRule"/>
</dbReference>
<organism evidence="17 18">
    <name type="scientific">Domibacillus aminovorans</name>
    <dbReference type="NCBI Taxonomy" id="29332"/>
    <lineage>
        <taxon>Bacteria</taxon>
        <taxon>Bacillati</taxon>
        <taxon>Bacillota</taxon>
        <taxon>Bacilli</taxon>
        <taxon>Bacillales</taxon>
        <taxon>Bacillaceae</taxon>
        <taxon>Domibacillus</taxon>
    </lineage>
</organism>
<keyword evidence="10 13" id="KW-0413">Isomerase</keyword>
<evidence type="ECO:0000256" key="12">
    <source>
        <dbReference type="ARBA" id="ARBA00048988"/>
    </source>
</evidence>
<dbReference type="InterPro" id="IPR000212">
    <property type="entry name" value="DNA_helicase_UvrD/REP"/>
</dbReference>
<comment type="caution">
    <text evidence="17">The sequence shown here is derived from an EMBL/GenBank/DDBJ whole genome shotgun (WGS) entry which is preliminary data.</text>
</comment>
<evidence type="ECO:0000256" key="6">
    <source>
        <dbReference type="ARBA" id="ARBA00022839"/>
    </source>
</evidence>
<keyword evidence="4 13" id="KW-0378">Hydrolase</keyword>
<dbReference type="EMBL" id="LQWZ01000002">
    <property type="protein sequence ID" value="OAH59439.1"/>
    <property type="molecule type" value="Genomic_DNA"/>
</dbReference>
<dbReference type="EC" id="3.1.-.-" evidence="13"/>
<keyword evidence="9 13" id="KW-0234">DNA repair</keyword>
<dbReference type="CDD" id="cd18807">
    <property type="entry name" value="SF1_C_UvrD"/>
    <property type="match status" value="1"/>
</dbReference>
<dbReference type="PANTHER" id="PTHR11070:SF48">
    <property type="entry name" value="ATP-DEPENDENT HELICASE_NUCLEASE SUBUNIT A"/>
    <property type="match status" value="1"/>
</dbReference>
<evidence type="ECO:0000259" key="16">
    <source>
        <dbReference type="PROSITE" id="PS51217"/>
    </source>
</evidence>
<name>A0A177L1A7_9BACI</name>
<protein>
    <recommendedName>
        <fullName evidence="13">ATP-dependent helicase/nuclease subunit A</fullName>
        <ecNumber evidence="13">3.1.-.-</ecNumber>
        <ecNumber evidence="13">5.6.2.4</ecNumber>
    </recommendedName>
    <alternativeName>
        <fullName evidence="13">ATP-dependent helicase/nuclease AddA</fullName>
    </alternativeName>
    <alternativeName>
        <fullName evidence="13">DNA 3'-5' helicase AddA</fullName>
    </alternativeName>
</protein>
<evidence type="ECO:0000256" key="5">
    <source>
        <dbReference type="ARBA" id="ARBA00022806"/>
    </source>
</evidence>
<dbReference type="FunFam" id="3.40.50.300:FF:001196">
    <property type="entry name" value="ATP-dependent helicase/nuclease subunit A"/>
    <property type="match status" value="1"/>
</dbReference>
<keyword evidence="1 13" id="KW-0540">Nuclease</keyword>
<evidence type="ECO:0000256" key="4">
    <source>
        <dbReference type="ARBA" id="ARBA00022801"/>
    </source>
</evidence>
<evidence type="ECO:0000259" key="15">
    <source>
        <dbReference type="PROSITE" id="PS51198"/>
    </source>
</evidence>
<dbReference type="EC" id="5.6.2.4" evidence="13"/>
<dbReference type="PANTHER" id="PTHR11070">
    <property type="entry name" value="UVRD / RECB / PCRA DNA HELICASE FAMILY MEMBER"/>
    <property type="match status" value="1"/>
</dbReference>
<dbReference type="InterPro" id="IPR011604">
    <property type="entry name" value="PDDEXK-like_dom_sf"/>
</dbReference>
<comment type="cofactor">
    <cofactor evidence="13">
        <name>Mg(2+)</name>
        <dbReference type="ChEBI" id="CHEBI:18420"/>
    </cofactor>
</comment>
<comment type="function">
    <text evidence="13">The heterodimer acts as both an ATP-dependent DNA helicase and an ATP-dependent, dual-direction single-stranded exonuclease. Recognizes the chi site generating a DNA molecule suitable for the initiation of homologous recombination. The AddA nuclease domain is required for chi fragment generation; this subunit has the helicase and 3' -&gt; 5' nuclease activities.</text>
</comment>
<evidence type="ECO:0000256" key="1">
    <source>
        <dbReference type="ARBA" id="ARBA00022722"/>
    </source>
</evidence>
<keyword evidence="8 13" id="KW-0238">DNA-binding</keyword>
<sequence length="1225" mass="140752">MTELYNIPEKPTDVLWTDDQWKAIYAHGSDILVAAAAGSGKTAVLVERIIQKIIRKESPVEVDELLVVTFTNAAAAEMRHRIGEALEREIEREPASIRLRRQLRLLNKASISTLHSFCLEVIRKYYYMVDIDPSFRIADDTEAVLIRDEVLEDLLEEEYGKENNESFYRLVDTFSGDRSDVELQKAVIRLFDFSRSHPDPDEWLHQLSSVYETAESIDDLSFIHPLKKDIRFQLESALALLDEGLMMTELPGGPVPRAENFLVDTRAVKAILECESWEQMYNAFQTVRFPTLKMCKGDDYDEGLKERSKTVRDNAKKLINELKDTFFARKPENWLRDIAEMKPIVERLAELVLAFSKRYEAVKRERAITDFSDLEHYALSILMTDGEPSKAADSYKRRFKEVLVDEYQDVNMVQEKIVSLVSANDEQKGNLFMVGDVKQSIYRFRLAEPGLFLGKYKRFSTDGLASGLKIGLSRNYRSRSEVLDGTNYLFQQIMGTDVGEIEYGPEEALVPGADYPDGSYPVEIALISSDGPDEIAEEDVDREDAEQSQIESRYIASKIKELIESGQPVYDPKTKTERPVQYRDIVILMRSLTWVPEMMEEFKHAGIPVYASTSGGYFQATEISVMLSLLQVIDNPYQDIPLAAVLRSPIVRCSENELALIRLASKKGSYFESLLAFMDDRNGDASLKEKVSPFLEYLEKWRSIGRSGALSDLIWELYRDTQFYAFAGGMPGGKQRQANLRALYDRARQYEETSFRGLFRFLRFIERMRERGDDLGTARALSEQEDVVRIMTIHASKGLEFPVVFMAAAGRRFNMMDLNGRVLFDKDYGVAVKYMNPDKRIAWPSLVQLAFQRKKKLELLAEEMRVLYVAMTRAKEKLFITGSVKRAEKKLANWALSGERESMLLSDAVRASATSYMDWIGPVLMRHTDLDGTHLLLADHPSRFTFSVIESAELFLTDEKKQEIEQDMWLDYIKKRQPYPEQSPEKGDIEERMRWEYAFPEAVSLRSKQSVSDLKRMNDIYSEGAANETASDYRRPVFRRPRFMQMKQLSPAEIGTAVHTVMQHISLEKVPEEVEVERLLEKLIEKELLTVEQTEAIHTEMVAAFFKSEPGGMLLAADRVHRELPFNMGVSAREAGTADLDEKVLIQGVIDCLFEYKGNLYLLDYKTDRITDRFAGGLTEAEPVLRKRYDMQITLYAKAIERIWKRPLHKKFVFFMDGAHVIEYT</sequence>
<keyword evidence="5 13" id="KW-0347">Helicase</keyword>
<dbReference type="Gene3D" id="3.90.320.10">
    <property type="match status" value="1"/>
</dbReference>
<comment type="catalytic activity">
    <reaction evidence="11 13">
        <text>Couples ATP hydrolysis with the unwinding of duplex DNA by translocating in the 3'-5' direction.</text>
        <dbReference type="EC" id="5.6.2.4"/>
    </reaction>
</comment>
<dbReference type="InterPro" id="IPR011335">
    <property type="entry name" value="Restrct_endonuc-II-like"/>
</dbReference>
<evidence type="ECO:0000256" key="3">
    <source>
        <dbReference type="ARBA" id="ARBA00022763"/>
    </source>
</evidence>
<dbReference type="HAMAP" id="MF_01451">
    <property type="entry name" value="AddA"/>
    <property type="match status" value="1"/>
</dbReference>
<gene>
    <name evidence="13" type="primary">addA</name>
    <name evidence="17" type="ORF">AWH48_14985</name>
</gene>
<dbReference type="GO" id="GO:0000724">
    <property type="term" value="P:double-strand break repair via homologous recombination"/>
    <property type="evidence" value="ECO:0007669"/>
    <property type="project" value="UniProtKB-UniRule"/>
</dbReference>
<dbReference type="InterPro" id="IPR038726">
    <property type="entry name" value="PDDEXK_AddAB-type"/>
</dbReference>
<dbReference type="SUPFAM" id="SSF52980">
    <property type="entry name" value="Restriction endonuclease-like"/>
    <property type="match status" value="1"/>
</dbReference>
<dbReference type="GO" id="GO:0033202">
    <property type="term" value="C:DNA helicase complex"/>
    <property type="evidence" value="ECO:0007669"/>
    <property type="project" value="TreeGrafter"/>
</dbReference>
<dbReference type="GO" id="GO:0005524">
    <property type="term" value="F:ATP binding"/>
    <property type="evidence" value="ECO:0007669"/>
    <property type="project" value="UniProtKB-UniRule"/>
</dbReference>
<feature type="binding site" evidence="14">
    <location>
        <begin position="35"/>
        <end position="42"/>
    </location>
    <ligand>
        <name>ATP</name>
        <dbReference type="ChEBI" id="CHEBI:30616"/>
    </ligand>
</feature>
<dbReference type="InterPro" id="IPR014017">
    <property type="entry name" value="DNA_helicase_UvrD-like_C"/>
</dbReference>
<dbReference type="Proteomes" id="UP000077271">
    <property type="component" value="Unassembled WGS sequence"/>
</dbReference>
<accession>A0A177L1A7</accession>
<proteinExistence type="inferred from homology"/>
<dbReference type="GO" id="GO:0003690">
    <property type="term" value="F:double-stranded DNA binding"/>
    <property type="evidence" value="ECO:0007669"/>
    <property type="project" value="UniProtKB-UniRule"/>
</dbReference>
<reference evidence="17 18" key="1">
    <citation type="submission" date="2016-01" db="EMBL/GenBank/DDBJ databases">
        <title>Investigation of taxonomic status of Bacillus aminovorans.</title>
        <authorList>
            <person name="Verma A."/>
            <person name="Pal Y."/>
            <person name="Krishnamurthi S."/>
        </authorList>
    </citation>
    <scope>NUCLEOTIDE SEQUENCE [LARGE SCALE GENOMIC DNA]</scope>
    <source>
        <strain evidence="17 18">DSM 4337</strain>
    </source>
</reference>
<dbReference type="Pfam" id="PF12705">
    <property type="entry name" value="PDDEXK_1"/>
    <property type="match status" value="1"/>
</dbReference>
<dbReference type="Gene3D" id="3.40.50.300">
    <property type="entry name" value="P-loop containing nucleotide triphosphate hydrolases"/>
    <property type="match status" value="4"/>
</dbReference>
<keyword evidence="3 13" id="KW-0227">DNA damage</keyword>
<dbReference type="NCBIfam" id="TIGR02785">
    <property type="entry name" value="addA_Gpos"/>
    <property type="match status" value="1"/>
</dbReference>
<evidence type="ECO:0000256" key="13">
    <source>
        <dbReference type="HAMAP-Rule" id="MF_01451"/>
    </source>
</evidence>
<dbReference type="GO" id="GO:0005829">
    <property type="term" value="C:cytosol"/>
    <property type="evidence" value="ECO:0007669"/>
    <property type="project" value="TreeGrafter"/>
</dbReference>
<dbReference type="InterPro" id="IPR027417">
    <property type="entry name" value="P-loop_NTPase"/>
</dbReference>
<dbReference type="FunFam" id="3.40.50.300:FF:001236">
    <property type="entry name" value="ATP-dependent helicase/nuclease subunit A"/>
    <property type="match status" value="1"/>
</dbReference>
<dbReference type="GO" id="GO:0008408">
    <property type="term" value="F:3'-5' exonuclease activity"/>
    <property type="evidence" value="ECO:0007669"/>
    <property type="project" value="UniProtKB-UniRule"/>
</dbReference>
<dbReference type="InterPro" id="IPR014152">
    <property type="entry name" value="AddA"/>
</dbReference>
<feature type="domain" description="UvrD-like helicase C-terminal" evidence="16">
    <location>
        <begin position="505"/>
        <end position="798"/>
    </location>
</feature>
<evidence type="ECO:0000256" key="10">
    <source>
        <dbReference type="ARBA" id="ARBA00023235"/>
    </source>
</evidence>
<keyword evidence="7 13" id="KW-0067">ATP-binding</keyword>
<dbReference type="Gene3D" id="1.10.274.50">
    <property type="match status" value="1"/>
</dbReference>
<comment type="similarity">
    <text evidence="13">Belongs to the helicase family. AddA subfamily.</text>
</comment>
<dbReference type="OrthoDB" id="9810135at2"/>
<dbReference type="PROSITE" id="PS51198">
    <property type="entry name" value="UVRD_HELICASE_ATP_BIND"/>
    <property type="match status" value="1"/>
</dbReference>
<dbReference type="AlphaFoldDB" id="A0A177L1A7"/>
<evidence type="ECO:0000313" key="17">
    <source>
        <dbReference type="EMBL" id="OAH59439.1"/>
    </source>
</evidence>
<dbReference type="GO" id="GO:0016887">
    <property type="term" value="F:ATP hydrolysis activity"/>
    <property type="evidence" value="ECO:0007669"/>
    <property type="project" value="RHEA"/>
</dbReference>
<comment type="catalytic activity">
    <reaction evidence="12 13">
        <text>ATP + H2O = ADP + phosphate + H(+)</text>
        <dbReference type="Rhea" id="RHEA:13065"/>
        <dbReference type="ChEBI" id="CHEBI:15377"/>
        <dbReference type="ChEBI" id="CHEBI:15378"/>
        <dbReference type="ChEBI" id="CHEBI:30616"/>
        <dbReference type="ChEBI" id="CHEBI:43474"/>
        <dbReference type="ChEBI" id="CHEBI:456216"/>
        <dbReference type="EC" id="5.6.2.4"/>
    </reaction>
</comment>
<evidence type="ECO:0000256" key="9">
    <source>
        <dbReference type="ARBA" id="ARBA00023204"/>
    </source>
</evidence>
<feature type="domain" description="UvrD-like helicase ATP-binding" evidence="15">
    <location>
        <begin position="14"/>
        <end position="479"/>
    </location>
</feature>
<comment type="subunit">
    <text evidence="13">Heterodimer of AddA and AddB/RexB.</text>
</comment>
<evidence type="ECO:0000256" key="11">
    <source>
        <dbReference type="ARBA" id="ARBA00034617"/>
    </source>
</evidence>
<evidence type="ECO:0000256" key="2">
    <source>
        <dbReference type="ARBA" id="ARBA00022741"/>
    </source>
</evidence>
<dbReference type="Pfam" id="PF00580">
    <property type="entry name" value="UvrD-helicase"/>
    <property type="match status" value="1"/>
</dbReference>
<evidence type="ECO:0000313" key="18">
    <source>
        <dbReference type="Proteomes" id="UP000077271"/>
    </source>
</evidence>
<evidence type="ECO:0000256" key="14">
    <source>
        <dbReference type="PROSITE-ProRule" id="PRU00560"/>
    </source>
</evidence>
<dbReference type="Pfam" id="PF13361">
    <property type="entry name" value="UvrD_C"/>
    <property type="match status" value="1"/>
</dbReference>
<dbReference type="CDD" id="cd17932">
    <property type="entry name" value="DEXQc_UvrD"/>
    <property type="match status" value="1"/>
</dbReference>
<keyword evidence="6 13" id="KW-0269">Exonuclease</keyword>
<dbReference type="SUPFAM" id="SSF52540">
    <property type="entry name" value="P-loop containing nucleoside triphosphate hydrolases"/>
    <property type="match status" value="1"/>
</dbReference>
<dbReference type="InterPro" id="IPR014016">
    <property type="entry name" value="UvrD-like_ATP-bd"/>
</dbReference>